<name>A0A2A8H3R2_9BACI</name>
<evidence type="ECO:0000313" key="1">
    <source>
        <dbReference type="EMBL" id="PEP86907.1"/>
    </source>
</evidence>
<dbReference type="AlphaFoldDB" id="A0A2A8H3R2"/>
<organism evidence="1 2">
    <name type="scientific">Bacillus toyonensis</name>
    <dbReference type="NCBI Taxonomy" id="155322"/>
    <lineage>
        <taxon>Bacteria</taxon>
        <taxon>Bacillati</taxon>
        <taxon>Bacillota</taxon>
        <taxon>Bacilli</taxon>
        <taxon>Bacillales</taxon>
        <taxon>Bacillaceae</taxon>
        <taxon>Bacillus</taxon>
        <taxon>Bacillus cereus group</taxon>
    </lineage>
</organism>
<reference evidence="1 2" key="1">
    <citation type="submission" date="2017-09" db="EMBL/GenBank/DDBJ databases">
        <title>Large-scale bioinformatics analysis of Bacillus genomes uncovers conserved roles of natural products in bacterial physiology.</title>
        <authorList>
            <consortium name="Agbiome Team Llc"/>
            <person name="Bleich R.M."/>
            <person name="Grubbs K.J."/>
            <person name="Santa Maria K.C."/>
            <person name="Allen S.E."/>
            <person name="Farag S."/>
            <person name="Shank E.A."/>
            <person name="Bowers A."/>
        </authorList>
    </citation>
    <scope>NUCLEOTIDE SEQUENCE [LARGE SCALE GENOMIC DNA]</scope>
    <source>
        <strain evidence="1 2">AFS021349</strain>
    </source>
</reference>
<protein>
    <submittedName>
        <fullName evidence="1">Uncharacterized protein</fullName>
    </submittedName>
</protein>
<proteinExistence type="predicted"/>
<comment type="caution">
    <text evidence="1">The sequence shown here is derived from an EMBL/GenBank/DDBJ whole genome shotgun (WGS) entry which is preliminary data.</text>
</comment>
<sequence>MYSSFGVKHLFYFDFFNYVKKEIVTKNKIKFGLHNQRGEEGKLCAENDGFIYLFRLKFFLIHVTNERK</sequence>
<dbReference type="Proteomes" id="UP000220841">
    <property type="component" value="Unassembled WGS sequence"/>
</dbReference>
<accession>A0A2A8H3R2</accession>
<gene>
    <name evidence="1" type="ORF">CN585_30015</name>
</gene>
<dbReference type="EMBL" id="NUBY01000331">
    <property type="protein sequence ID" value="PEP86907.1"/>
    <property type="molecule type" value="Genomic_DNA"/>
</dbReference>
<evidence type="ECO:0000313" key="2">
    <source>
        <dbReference type="Proteomes" id="UP000220841"/>
    </source>
</evidence>